<dbReference type="Gene3D" id="3.30.1330.40">
    <property type="entry name" value="RutC-like"/>
    <property type="match status" value="1"/>
</dbReference>
<dbReference type="SUPFAM" id="SSF55298">
    <property type="entry name" value="YjgF-like"/>
    <property type="match status" value="1"/>
</dbReference>
<accession>A0AAP5EY34</accession>
<dbReference type="PANTHER" id="PTHR47328">
    <property type="match status" value="1"/>
</dbReference>
<evidence type="ECO:0000313" key="2">
    <source>
        <dbReference type="EMBL" id="MDQ6411590.1"/>
    </source>
</evidence>
<dbReference type="RefSeq" id="WP_171926147.1">
    <property type="nucleotide sequence ID" value="NZ_JAMXWF010000033.1"/>
</dbReference>
<dbReference type="Proteomes" id="UP001242288">
    <property type="component" value="Unassembled WGS sequence"/>
</dbReference>
<name>A0AAP5EY34_9BURK</name>
<dbReference type="AlphaFoldDB" id="A0AAP5EY34"/>
<dbReference type="EMBL" id="JAMXWF010000033">
    <property type="protein sequence ID" value="MDQ6411590.1"/>
    <property type="molecule type" value="Genomic_DNA"/>
</dbReference>
<protein>
    <submittedName>
        <fullName evidence="2">RidA family protein</fullName>
    </submittedName>
</protein>
<dbReference type="InterPro" id="IPR035709">
    <property type="entry name" value="YoaB-like"/>
</dbReference>
<dbReference type="InterPro" id="IPR006175">
    <property type="entry name" value="YjgF/YER057c/UK114"/>
</dbReference>
<dbReference type="PANTHER" id="PTHR47328:SF1">
    <property type="entry name" value="RUTC FAMILY PROTEIN YOAB"/>
    <property type="match status" value="1"/>
</dbReference>
<gene>
    <name evidence="2" type="ORF">NIE36_31015</name>
    <name evidence="1" type="ORF">OSB80_31080</name>
</gene>
<proteinExistence type="predicted"/>
<dbReference type="CDD" id="cd06150">
    <property type="entry name" value="YjgF_YER057c_UK114_like_2"/>
    <property type="match status" value="1"/>
</dbReference>
<comment type="caution">
    <text evidence="2">The sequence shown here is derived from an EMBL/GenBank/DDBJ whole genome shotgun (WGS) entry which is preliminary data.</text>
</comment>
<evidence type="ECO:0000313" key="4">
    <source>
        <dbReference type="Proteomes" id="UP001242288"/>
    </source>
</evidence>
<dbReference type="Proteomes" id="UP001209412">
    <property type="component" value="Unassembled WGS sequence"/>
</dbReference>
<dbReference type="InterPro" id="IPR035959">
    <property type="entry name" value="RutC-like_sf"/>
</dbReference>
<evidence type="ECO:0000313" key="3">
    <source>
        <dbReference type="Proteomes" id="UP001209412"/>
    </source>
</evidence>
<organism evidence="2 4">
    <name type="scientific">Paraburkholderia madseniana</name>
    <dbReference type="NCBI Taxonomy" id="2599607"/>
    <lineage>
        <taxon>Bacteria</taxon>
        <taxon>Pseudomonadati</taxon>
        <taxon>Pseudomonadota</taxon>
        <taxon>Betaproteobacteria</taxon>
        <taxon>Burkholderiales</taxon>
        <taxon>Burkholderiaceae</taxon>
        <taxon>Paraburkholderia</taxon>
    </lineage>
</organism>
<sequence>MTIQRTETSRRMSQAVRAGNTIYIAGQLAYDNQFADAKTQTTEILDRIDRLLAVHGANRENLVSATVWLSDIRYFHEINEVWDAWVPEGHAPGRACIESKIAFDGYKIEIQAIAYLSSDA</sequence>
<dbReference type="Pfam" id="PF01042">
    <property type="entry name" value="Ribonuc_L-PSP"/>
    <property type="match status" value="1"/>
</dbReference>
<reference evidence="2" key="1">
    <citation type="submission" date="2022-06" db="EMBL/GenBank/DDBJ databases">
        <title>PHB producers.</title>
        <authorList>
            <person name="Besaury L."/>
        </authorList>
    </citation>
    <scope>NUCLEOTIDE SEQUENCE</scope>
    <source>
        <strain evidence="2 3">SEWS6</strain>
    </source>
</reference>
<dbReference type="EMBL" id="JAPKHW010000033">
    <property type="protein sequence ID" value="MCX4149772.1"/>
    <property type="molecule type" value="Genomic_DNA"/>
</dbReference>
<keyword evidence="3" id="KW-1185">Reference proteome</keyword>
<evidence type="ECO:0000313" key="1">
    <source>
        <dbReference type="EMBL" id="MCX4149772.1"/>
    </source>
</evidence>